<reference evidence="3" key="1">
    <citation type="journal article" date="2022" name="Int. J. Syst. Evol. Microbiol.">
        <title>Anaeromyxobacter oryzae sp. nov., Anaeromyxobacter diazotrophicus sp. nov. and Anaeromyxobacter paludicola sp. nov., isolated from paddy soils.</title>
        <authorList>
            <person name="Itoh H."/>
            <person name="Xu Z."/>
            <person name="Mise K."/>
            <person name="Masuda Y."/>
            <person name="Ushijima N."/>
            <person name="Hayakawa C."/>
            <person name="Shiratori Y."/>
            <person name="Senoo K."/>
        </authorList>
    </citation>
    <scope>NUCLEOTIDE SEQUENCE [LARGE SCALE GENOMIC DNA]</scope>
    <source>
        <strain evidence="3">Red630</strain>
    </source>
</reference>
<proteinExistence type="predicted"/>
<dbReference type="RefSeq" id="WP_248345528.1">
    <property type="nucleotide sequence ID" value="NZ_AP025592.1"/>
</dbReference>
<evidence type="ECO:0000313" key="2">
    <source>
        <dbReference type="EMBL" id="BDG08347.1"/>
    </source>
</evidence>
<dbReference type="Proteomes" id="UP001162734">
    <property type="component" value="Chromosome"/>
</dbReference>
<dbReference type="EMBL" id="AP025592">
    <property type="protein sequence ID" value="BDG08347.1"/>
    <property type="molecule type" value="Genomic_DNA"/>
</dbReference>
<keyword evidence="3" id="KW-1185">Reference proteome</keyword>
<evidence type="ECO:0000313" key="3">
    <source>
        <dbReference type="Proteomes" id="UP001162734"/>
    </source>
</evidence>
<organism evidence="2 3">
    <name type="scientific">Anaeromyxobacter paludicola</name>
    <dbReference type="NCBI Taxonomy" id="2918171"/>
    <lineage>
        <taxon>Bacteria</taxon>
        <taxon>Pseudomonadati</taxon>
        <taxon>Myxococcota</taxon>
        <taxon>Myxococcia</taxon>
        <taxon>Myxococcales</taxon>
        <taxon>Cystobacterineae</taxon>
        <taxon>Anaeromyxobacteraceae</taxon>
        <taxon>Anaeromyxobacter</taxon>
    </lineage>
</organism>
<sequence>MTRRHRARAAAALLLCALAGAGARALAAAGGEVEVERRTGRLLAGADLAPAFPPDLGRHLASGLTNVIAIHAALLPERGGEPLALDGREIDVLYDVWEETYGVTVKDRAHPRGERRVFADAARLREFLADARGLDLGPAAALGGGAFVVQLRVEVNPVSKELLERTREFISNPSSSRVGGGPSRSVLGAMASYLLQRADPGSDVRFFQSRPFTAREVPAR</sequence>
<gene>
    <name evidence="2" type="ORF">AMPC_14600</name>
</gene>
<feature type="signal peptide" evidence="1">
    <location>
        <begin position="1"/>
        <end position="27"/>
    </location>
</feature>
<protein>
    <submittedName>
        <fullName evidence="2">Uncharacterized protein</fullName>
    </submittedName>
</protein>
<keyword evidence="1" id="KW-0732">Signal</keyword>
<name>A0ABM7X934_9BACT</name>
<feature type="chain" id="PRO_5045312201" evidence="1">
    <location>
        <begin position="28"/>
        <end position="220"/>
    </location>
</feature>
<accession>A0ABM7X934</accession>
<evidence type="ECO:0000256" key="1">
    <source>
        <dbReference type="SAM" id="SignalP"/>
    </source>
</evidence>